<dbReference type="EMBL" id="BARV01008875">
    <property type="protein sequence ID" value="GAI09339.1"/>
    <property type="molecule type" value="Genomic_DNA"/>
</dbReference>
<sequence>MVDEENLLDKVFATLKWAGYIRDGRPVELEVPRAYIVILVNKDIYMEEYYQHDVGFAAENITLTALEEGIGSCCLGAIDRKALRKNLNIPARYIIDLVVALGYPKESPLEEPLRDSVKYWKDEKRVLHVPKRNLKEIL</sequence>
<dbReference type="SUPFAM" id="SSF55469">
    <property type="entry name" value="FMN-dependent nitroreductase-like"/>
    <property type="match status" value="1"/>
</dbReference>
<name>X1MSG4_9ZZZZ</name>
<evidence type="ECO:0000313" key="4">
    <source>
        <dbReference type="EMBL" id="GAI09339.1"/>
    </source>
</evidence>
<dbReference type="InterPro" id="IPR023312">
    <property type="entry name" value="Put_nitroreductase_C_bac"/>
</dbReference>
<reference evidence="4" key="1">
    <citation type="journal article" date="2014" name="Front. Microbiol.">
        <title>High frequency of phylogenetically diverse reductive dehalogenase-homologous genes in deep subseafloor sedimentary metagenomes.</title>
        <authorList>
            <person name="Kawai M."/>
            <person name="Futagami T."/>
            <person name="Toyoda A."/>
            <person name="Takaki Y."/>
            <person name="Nishi S."/>
            <person name="Hori S."/>
            <person name="Arai W."/>
            <person name="Tsubouchi T."/>
            <person name="Morono Y."/>
            <person name="Uchiyama I."/>
            <person name="Ito T."/>
            <person name="Fujiyama A."/>
            <person name="Inagaki F."/>
            <person name="Takami H."/>
        </authorList>
    </citation>
    <scope>NUCLEOTIDE SEQUENCE</scope>
    <source>
        <strain evidence="4">Expedition CK06-06</strain>
    </source>
</reference>
<dbReference type="AlphaFoldDB" id="X1MSG4"/>
<evidence type="ECO:0000256" key="1">
    <source>
        <dbReference type="ARBA" id="ARBA00007118"/>
    </source>
</evidence>
<comment type="caution">
    <text evidence="4">The sequence shown here is derived from an EMBL/GenBank/DDBJ whole genome shotgun (WGS) entry which is preliminary data.</text>
</comment>
<dbReference type="Gene3D" id="2.20.180.10">
    <property type="entry name" value="putative fmn-dependent nitroreductase like domains"/>
    <property type="match status" value="1"/>
</dbReference>
<comment type="similarity">
    <text evidence="1">Belongs to the nitroreductase family.</text>
</comment>
<feature type="non-terminal residue" evidence="4">
    <location>
        <position position="138"/>
    </location>
</feature>
<protein>
    <recommendedName>
        <fullName evidence="3">Nitroreductase domain-containing protein</fullName>
    </recommendedName>
</protein>
<gene>
    <name evidence="4" type="ORF">S06H3_17701</name>
</gene>
<accession>X1MSG4</accession>
<evidence type="ECO:0000256" key="2">
    <source>
        <dbReference type="ARBA" id="ARBA00023002"/>
    </source>
</evidence>
<dbReference type="InterPro" id="IPR000415">
    <property type="entry name" value="Nitroreductase-like"/>
</dbReference>
<feature type="domain" description="Nitroreductase" evidence="3">
    <location>
        <begin position="36"/>
        <end position="103"/>
    </location>
</feature>
<keyword evidence="2" id="KW-0560">Oxidoreductase</keyword>
<organism evidence="4">
    <name type="scientific">marine sediment metagenome</name>
    <dbReference type="NCBI Taxonomy" id="412755"/>
    <lineage>
        <taxon>unclassified sequences</taxon>
        <taxon>metagenomes</taxon>
        <taxon>ecological metagenomes</taxon>
    </lineage>
</organism>
<dbReference type="Gene3D" id="3.40.109.10">
    <property type="entry name" value="NADH Oxidase"/>
    <property type="match status" value="1"/>
</dbReference>
<proteinExistence type="inferred from homology"/>
<dbReference type="PANTHER" id="PTHR43673:SF10">
    <property type="entry name" value="NADH DEHYDROGENASE_NAD(P)H NITROREDUCTASE XCC3605-RELATED"/>
    <property type="match status" value="1"/>
</dbReference>
<dbReference type="GO" id="GO:0016491">
    <property type="term" value="F:oxidoreductase activity"/>
    <property type="evidence" value="ECO:0007669"/>
    <property type="project" value="UniProtKB-KW"/>
</dbReference>
<dbReference type="PANTHER" id="PTHR43673">
    <property type="entry name" value="NAD(P)H NITROREDUCTASE YDGI-RELATED"/>
    <property type="match status" value="1"/>
</dbReference>
<dbReference type="Pfam" id="PF00881">
    <property type="entry name" value="Nitroreductase"/>
    <property type="match status" value="1"/>
</dbReference>
<evidence type="ECO:0000259" key="3">
    <source>
        <dbReference type="Pfam" id="PF00881"/>
    </source>
</evidence>
<dbReference type="InterPro" id="IPR029479">
    <property type="entry name" value="Nitroreductase"/>
</dbReference>